<sequence length="307" mass="35147">MGDVRKSAIDMVAEFMKLYPVLKPQLLQDPAFECADDSRQWVDRMLDYHVPRGEKALFPLMESYQILKEGKELTEQEFFITSALGCCVEWLHAYFLVLKDVTANSNTKRGQPSSFTVPKDGMINANDGLFLRNHIPRILKRRFSEKPYYVDLIHLFNEVEFKTASGLMLDFITTTEGVKDISNYSVSGLDHLIILSMKHRQIVQYKTAYYSFYISAACALLTSGEKLENQVDVMNILVEMGIHYQVQGDTDIEDNKCSWLVVTALEQCNEEQKKVLLNHYGKDNPEDIAKVKALLRSSLLKIPKKLS</sequence>
<evidence type="ECO:0000256" key="1">
    <source>
        <dbReference type="ARBA" id="ARBA00001946"/>
    </source>
</evidence>
<keyword evidence="5" id="KW-0460">Magnesium</keyword>
<dbReference type="GO" id="GO:0046872">
    <property type="term" value="F:metal ion binding"/>
    <property type="evidence" value="ECO:0007669"/>
    <property type="project" value="UniProtKB-KW"/>
</dbReference>
<dbReference type="GO" id="GO:0004337">
    <property type="term" value="F:(2E,6E)-farnesyl diphosphate synthase activity"/>
    <property type="evidence" value="ECO:0007669"/>
    <property type="project" value="TreeGrafter"/>
</dbReference>
<keyword evidence="3 6" id="KW-0808">Transferase</keyword>
<evidence type="ECO:0000313" key="7">
    <source>
        <dbReference type="EnsemblPlants" id="Kaladp0089s0126.1.v1.1"/>
    </source>
</evidence>
<evidence type="ECO:0000256" key="6">
    <source>
        <dbReference type="RuleBase" id="RU004466"/>
    </source>
</evidence>
<dbReference type="GO" id="GO:0004161">
    <property type="term" value="F:dimethylallyltranstransferase activity"/>
    <property type="evidence" value="ECO:0007669"/>
    <property type="project" value="TreeGrafter"/>
</dbReference>
<accession>A0A7N0UXU9</accession>
<dbReference type="Gene3D" id="1.10.600.10">
    <property type="entry name" value="Farnesyl Diphosphate Synthase"/>
    <property type="match status" value="1"/>
</dbReference>
<dbReference type="CDD" id="cd00867">
    <property type="entry name" value="Trans_IPPS"/>
    <property type="match status" value="1"/>
</dbReference>
<dbReference type="GO" id="GO:0005737">
    <property type="term" value="C:cytoplasm"/>
    <property type="evidence" value="ECO:0007669"/>
    <property type="project" value="TreeGrafter"/>
</dbReference>
<dbReference type="GO" id="GO:0045337">
    <property type="term" value="P:farnesyl diphosphate biosynthetic process"/>
    <property type="evidence" value="ECO:0007669"/>
    <property type="project" value="TreeGrafter"/>
</dbReference>
<protein>
    <recommendedName>
        <fullName evidence="9">Farnesyl diphosphate synthase</fullName>
    </recommendedName>
</protein>
<dbReference type="InterPro" id="IPR000092">
    <property type="entry name" value="Polyprenyl_synt"/>
</dbReference>
<name>A0A7N0UXU9_KALFE</name>
<organism evidence="7 8">
    <name type="scientific">Kalanchoe fedtschenkoi</name>
    <name type="common">Lavender scallops</name>
    <name type="synonym">South American air plant</name>
    <dbReference type="NCBI Taxonomy" id="63787"/>
    <lineage>
        <taxon>Eukaryota</taxon>
        <taxon>Viridiplantae</taxon>
        <taxon>Streptophyta</taxon>
        <taxon>Embryophyta</taxon>
        <taxon>Tracheophyta</taxon>
        <taxon>Spermatophyta</taxon>
        <taxon>Magnoliopsida</taxon>
        <taxon>eudicotyledons</taxon>
        <taxon>Gunneridae</taxon>
        <taxon>Pentapetalae</taxon>
        <taxon>Saxifragales</taxon>
        <taxon>Crassulaceae</taxon>
        <taxon>Kalanchoe</taxon>
    </lineage>
</organism>
<dbReference type="PANTHER" id="PTHR11525:SF0">
    <property type="entry name" value="FARNESYL PYROPHOSPHATE SYNTHASE"/>
    <property type="match status" value="1"/>
</dbReference>
<dbReference type="AlphaFoldDB" id="A0A7N0UXU9"/>
<dbReference type="EnsemblPlants" id="Kaladp0089s0126.1.v1.1">
    <property type="protein sequence ID" value="Kaladp0089s0126.1.v1.1"/>
    <property type="gene ID" value="Kaladp0089s0126.v1.1"/>
</dbReference>
<keyword evidence="8" id="KW-1185">Reference proteome</keyword>
<evidence type="ECO:0000256" key="5">
    <source>
        <dbReference type="ARBA" id="ARBA00022842"/>
    </source>
</evidence>
<comment type="similarity">
    <text evidence="2 6">Belongs to the FPP/GGPP synthase family.</text>
</comment>
<reference evidence="7" key="1">
    <citation type="submission" date="2021-01" db="UniProtKB">
        <authorList>
            <consortium name="EnsemblPlants"/>
        </authorList>
    </citation>
    <scope>IDENTIFICATION</scope>
</reference>
<dbReference type="Gramene" id="Kaladp0089s0126.1.v1.1">
    <property type="protein sequence ID" value="Kaladp0089s0126.1.v1.1"/>
    <property type="gene ID" value="Kaladp0089s0126.v1.1"/>
</dbReference>
<comment type="cofactor">
    <cofactor evidence="1">
        <name>Mg(2+)</name>
        <dbReference type="ChEBI" id="CHEBI:18420"/>
    </cofactor>
</comment>
<proteinExistence type="inferred from homology"/>
<evidence type="ECO:0000256" key="4">
    <source>
        <dbReference type="ARBA" id="ARBA00022723"/>
    </source>
</evidence>
<dbReference type="InterPro" id="IPR008949">
    <property type="entry name" value="Isoprenoid_synthase_dom_sf"/>
</dbReference>
<evidence type="ECO:0000256" key="3">
    <source>
        <dbReference type="ARBA" id="ARBA00022679"/>
    </source>
</evidence>
<evidence type="ECO:0000256" key="2">
    <source>
        <dbReference type="ARBA" id="ARBA00006706"/>
    </source>
</evidence>
<dbReference type="Pfam" id="PF00348">
    <property type="entry name" value="polyprenyl_synt"/>
    <property type="match status" value="1"/>
</dbReference>
<dbReference type="PANTHER" id="PTHR11525">
    <property type="entry name" value="FARNESYL-PYROPHOSPHATE SYNTHETASE"/>
    <property type="match status" value="1"/>
</dbReference>
<dbReference type="SUPFAM" id="SSF48576">
    <property type="entry name" value="Terpenoid synthases"/>
    <property type="match status" value="1"/>
</dbReference>
<evidence type="ECO:0000313" key="8">
    <source>
        <dbReference type="Proteomes" id="UP000594263"/>
    </source>
</evidence>
<evidence type="ECO:0008006" key="9">
    <source>
        <dbReference type="Google" id="ProtNLM"/>
    </source>
</evidence>
<keyword evidence="4" id="KW-0479">Metal-binding</keyword>
<dbReference type="OMA" id="ENKCSWV"/>
<dbReference type="Proteomes" id="UP000594263">
    <property type="component" value="Unplaced"/>
</dbReference>
<dbReference type="InterPro" id="IPR039702">
    <property type="entry name" value="FPS1-like"/>
</dbReference>